<dbReference type="RefSeq" id="WP_311870433.1">
    <property type="nucleotide sequence ID" value="NZ_JAUZVT010000002.1"/>
</dbReference>
<accession>A0ABU3GL34</accession>
<evidence type="ECO:0000313" key="1">
    <source>
        <dbReference type="EMBL" id="MDT3331417.1"/>
    </source>
</evidence>
<evidence type="ECO:0000313" key="2">
    <source>
        <dbReference type="Proteomes" id="UP001262835"/>
    </source>
</evidence>
<organism evidence="1 2">
    <name type="scientific">Microbacterium aquilitoris</name>
    <dbReference type="NCBI Taxonomy" id="3067307"/>
    <lineage>
        <taxon>Bacteria</taxon>
        <taxon>Bacillati</taxon>
        <taxon>Actinomycetota</taxon>
        <taxon>Actinomycetes</taxon>
        <taxon>Micrococcales</taxon>
        <taxon>Microbacteriaceae</taxon>
        <taxon>Microbacterium</taxon>
    </lineage>
</organism>
<comment type="caution">
    <text evidence="1">The sequence shown here is derived from an EMBL/GenBank/DDBJ whole genome shotgun (WGS) entry which is preliminary data.</text>
</comment>
<proteinExistence type="predicted"/>
<sequence>MGELEDRVPPHEPSEDTLAYAGKAALSLIPGLGGLAAETLAYALSTRQAQRQHEFHVELARALDQVVSRLDETLTVEAVVDSDEFVAAVTRAQRAASETASAKKRRRLAASAANGGSWAPFAETEREQFTRLAEEFSELHVWLLHYFTDPRGWLEARALYDQHTNVMLGGILGPLTTALGAPQAVWRSDVEQAANDIQRAGLGQIPLTGSMALNGIMAPRTSDKGQRFLRFVDELDSLGSEPPAI</sequence>
<gene>
    <name evidence="1" type="ORF">Q9S78_12130</name>
</gene>
<reference evidence="1 2" key="1">
    <citation type="submission" date="2023-08" db="EMBL/GenBank/DDBJ databases">
        <title>Microbacterium aquilitoris sp. nov. and Microbacterium gwkjibeachense sp. nov., isolated from beach.</title>
        <authorList>
            <person name="Lee S.D."/>
            <person name="Yang H."/>
            <person name="Kim I."/>
        </authorList>
    </citation>
    <scope>NUCLEOTIDE SEQUENCE [LARGE SCALE GENOMIC DNA]</scope>
    <source>
        <strain evidence="1 2">KSW-18</strain>
    </source>
</reference>
<dbReference type="Proteomes" id="UP001262835">
    <property type="component" value="Unassembled WGS sequence"/>
</dbReference>
<protein>
    <submittedName>
        <fullName evidence="1">Uncharacterized protein</fullName>
    </submittedName>
</protein>
<keyword evidence="2" id="KW-1185">Reference proteome</keyword>
<dbReference type="EMBL" id="JAUZVT010000002">
    <property type="protein sequence ID" value="MDT3331417.1"/>
    <property type="molecule type" value="Genomic_DNA"/>
</dbReference>
<name>A0ABU3GL34_9MICO</name>